<organism evidence="1 2">
    <name type="scientific">Eubacterium ruminantium</name>
    <dbReference type="NCBI Taxonomy" id="42322"/>
    <lineage>
        <taxon>Bacteria</taxon>
        <taxon>Bacillati</taxon>
        <taxon>Bacillota</taxon>
        <taxon>Clostridia</taxon>
        <taxon>Eubacteriales</taxon>
        <taxon>Eubacteriaceae</taxon>
        <taxon>Eubacterium</taxon>
    </lineage>
</organism>
<sequence length="64" mass="7586">MKSIWMRVGMSVEVTDEQYEKLKEEALNGSDRYDDLEAPQWLIDRIEKYGEVDGDSYIPETIWN</sequence>
<gene>
    <name evidence="1" type="ORF">SAMN02745110_02497</name>
</gene>
<reference evidence="1 2" key="1">
    <citation type="submission" date="2017-02" db="EMBL/GenBank/DDBJ databases">
        <authorList>
            <person name="Peterson S.W."/>
        </authorList>
    </citation>
    <scope>NUCLEOTIDE SEQUENCE [LARGE SCALE GENOMIC DNA]</scope>
    <source>
        <strain evidence="1 2">ATCC 17233</strain>
    </source>
</reference>
<proteinExistence type="predicted"/>
<dbReference type="AlphaFoldDB" id="A0A1T4QRN6"/>
<keyword evidence="2" id="KW-1185">Reference proteome</keyword>
<accession>A0A1T4QRN6</accession>
<evidence type="ECO:0000313" key="1">
    <source>
        <dbReference type="EMBL" id="SKA06412.1"/>
    </source>
</evidence>
<dbReference type="RefSeq" id="WP_078788270.1">
    <property type="nucleotide sequence ID" value="NZ_FMTO01000014.1"/>
</dbReference>
<protein>
    <submittedName>
        <fullName evidence="1">Uncharacterized protein</fullName>
    </submittedName>
</protein>
<name>A0A1T4QRN6_9FIRM</name>
<dbReference type="EMBL" id="FUXA01000025">
    <property type="protein sequence ID" value="SKA06412.1"/>
    <property type="molecule type" value="Genomic_DNA"/>
</dbReference>
<evidence type="ECO:0000313" key="2">
    <source>
        <dbReference type="Proteomes" id="UP000189857"/>
    </source>
</evidence>
<dbReference type="Proteomes" id="UP000189857">
    <property type="component" value="Unassembled WGS sequence"/>
</dbReference>